<dbReference type="EMBL" id="JBBPBK010000004">
    <property type="protein sequence ID" value="KAK9286552.1"/>
    <property type="molecule type" value="Genomic_DNA"/>
</dbReference>
<dbReference type="PANTHER" id="PTHR23070">
    <property type="entry name" value="BCS1 AAA-TYPE ATPASE"/>
    <property type="match status" value="1"/>
</dbReference>
<gene>
    <name evidence="1" type="ORF">L1049_014951</name>
</gene>
<dbReference type="InterPro" id="IPR050747">
    <property type="entry name" value="Mitochondrial_chaperone_BCS1"/>
</dbReference>
<protein>
    <recommendedName>
        <fullName evidence="3">ATPase AAA-type core domain-containing protein</fullName>
    </recommendedName>
</protein>
<reference evidence="1 2" key="1">
    <citation type="journal article" date="2024" name="Plant J.">
        <title>Genome sequences and population genomics reveal climatic adaptation and genomic divergence between two closely related sweetgum species.</title>
        <authorList>
            <person name="Xu W.Q."/>
            <person name="Ren C.Q."/>
            <person name="Zhang X.Y."/>
            <person name="Comes H.P."/>
            <person name="Liu X.H."/>
            <person name="Li Y.G."/>
            <person name="Kettle C.J."/>
            <person name="Jalonen R."/>
            <person name="Gaisberger H."/>
            <person name="Ma Y.Z."/>
            <person name="Qiu Y.X."/>
        </authorList>
    </citation>
    <scope>NUCLEOTIDE SEQUENCE [LARGE SCALE GENOMIC DNA]</scope>
    <source>
        <strain evidence="1">Hangzhou</strain>
    </source>
</reference>
<comment type="caution">
    <text evidence="1">The sequence shown here is derived from an EMBL/GenBank/DDBJ whole genome shotgun (WGS) entry which is preliminary data.</text>
</comment>
<dbReference type="Proteomes" id="UP001415857">
    <property type="component" value="Unassembled WGS sequence"/>
</dbReference>
<proteinExistence type="predicted"/>
<dbReference type="AlphaFoldDB" id="A0AAP0X1H2"/>
<keyword evidence="2" id="KW-1185">Reference proteome</keyword>
<evidence type="ECO:0000313" key="2">
    <source>
        <dbReference type="Proteomes" id="UP001415857"/>
    </source>
</evidence>
<organism evidence="1 2">
    <name type="scientific">Liquidambar formosana</name>
    <name type="common">Formosan gum</name>
    <dbReference type="NCBI Taxonomy" id="63359"/>
    <lineage>
        <taxon>Eukaryota</taxon>
        <taxon>Viridiplantae</taxon>
        <taxon>Streptophyta</taxon>
        <taxon>Embryophyta</taxon>
        <taxon>Tracheophyta</taxon>
        <taxon>Spermatophyta</taxon>
        <taxon>Magnoliopsida</taxon>
        <taxon>eudicotyledons</taxon>
        <taxon>Gunneridae</taxon>
        <taxon>Pentapetalae</taxon>
        <taxon>Saxifragales</taxon>
        <taxon>Altingiaceae</taxon>
        <taxon>Liquidambar</taxon>
    </lineage>
</organism>
<sequence>MGGSNNWESVILDHPATFDTLAMDMEMKRRIIDDLEKFVKRKEFYRRVGKAWKRGYFVVWASWRLMISTANRSILVVEDIDRSIELEDRRRAARTMGNPIGIA</sequence>
<evidence type="ECO:0008006" key="3">
    <source>
        <dbReference type="Google" id="ProtNLM"/>
    </source>
</evidence>
<dbReference type="InterPro" id="IPR027417">
    <property type="entry name" value="P-loop_NTPase"/>
</dbReference>
<accession>A0AAP0X1H2</accession>
<dbReference type="SUPFAM" id="SSF52540">
    <property type="entry name" value="P-loop containing nucleoside triphosphate hydrolases"/>
    <property type="match status" value="1"/>
</dbReference>
<evidence type="ECO:0000313" key="1">
    <source>
        <dbReference type="EMBL" id="KAK9286552.1"/>
    </source>
</evidence>
<name>A0AAP0X1H2_LIQFO</name>